<proteinExistence type="predicted"/>
<evidence type="ECO:0000313" key="3">
    <source>
        <dbReference type="Proteomes" id="UP001158576"/>
    </source>
</evidence>
<dbReference type="SUPFAM" id="SSF56112">
    <property type="entry name" value="Protein kinase-like (PK-like)"/>
    <property type="match status" value="1"/>
</dbReference>
<evidence type="ECO:0000313" key="2">
    <source>
        <dbReference type="EMBL" id="CAG5088130.1"/>
    </source>
</evidence>
<feature type="domain" description="Protein kinase" evidence="1">
    <location>
        <begin position="1"/>
        <end position="174"/>
    </location>
</feature>
<dbReference type="InterPro" id="IPR008271">
    <property type="entry name" value="Ser/Thr_kinase_AS"/>
</dbReference>
<dbReference type="SUPFAM" id="SSF54001">
    <property type="entry name" value="Cysteine proteinases"/>
    <property type="match status" value="1"/>
</dbReference>
<dbReference type="PANTHER" id="PTHR44167">
    <property type="entry name" value="OVARIAN-SPECIFIC SERINE/THREONINE-PROTEIN KINASE LOK-RELATED"/>
    <property type="match status" value="1"/>
</dbReference>
<evidence type="ECO:0000259" key="1">
    <source>
        <dbReference type="PROSITE" id="PS50011"/>
    </source>
</evidence>
<protein>
    <submittedName>
        <fullName evidence="2">Oidioi.mRNA.OKI2018_I69.PAR.g11741.t1.cds</fullName>
    </submittedName>
</protein>
<dbReference type="SMART" id="SM00220">
    <property type="entry name" value="S_TKc"/>
    <property type="match status" value="1"/>
</dbReference>
<dbReference type="EMBL" id="OU015568">
    <property type="protein sequence ID" value="CAG5088130.1"/>
    <property type="molecule type" value="Genomic_DNA"/>
</dbReference>
<dbReference type="Gene3D" id="1.10.510.10">
    <property type="entry name" value="Transferase(Phosphotransferase) domain 1"/>
    <property type="match status" value="1"/>
</dbReference>
<dbReference type="PROSITE" id="PS50011">
    <property type="entry name" value="PROTEIN_KINASE_DOM"/>
    <property type="match status" value="1"/>
</dbReference>
<dbReference type="PANTHER" id="PTHR44167:SF24">
    <property type="entry name" value="SERINE_THREONINE-PROTEIN KINASE CHK2"/>
    <property type="match status" value="1"/>
</dbReference>
<dbReference type="InterPro" id="IPR011009">
    <property type="entry name" value="Kinase-like_dom_sf"/>
</dbReference>
<dbReference type="Proteomes" id="UP001158576">
    <property type="component" value="Chromosome PAR"/>
</dbReference>
<dbReference type="Pfam" id="PF00069">
    <property type="entry name" value="Pkinase"/>
    <property type="match status" value="1"/>
</dbReference>
<dbReference type="InterPro" id="IPR038765">
    <property type="entry name" value="Papain-like_cys_pep_sf"/>
</dbReference>
<gene>
    <name evidence="2" type="ORF">OKIOD_LOCUS3299</name>
</gene>
<dbReference type="InterPro" id="IPR000719">
    <property type="entry name" value="Prot_kinase_dom"/>
</dbReference>
<sequence length="474" mass="53672">MYDFFLQHQNGLNEFVIVSELCEKTLLQEQFSMKSFIRYFSEVNAAIKAMGEQGLCHRDIKPQNILLKRNENGVLSVRVADFGLSGFSGGTPLYNPPESSTESIPFASDIYSLGITMLFTLFESDLAFKMYLMPGDRPNLKKKLGVFNSIAFISQMIADDYKLRPTADEIDRFLCTTRLWKITFSDSTRITEDDLGISDEINALTSTSIGSDIQRRAAKFQTDAFSTLLFQETAPRTTDFDSKFFQGITELSKMISRTIHDQGDSYKCWAFATASMIRSSLREAISNSGRIDKLAKEELYESVKSIDHKLLRSELMMNVIPTKVSANSDEIQSAMLHHVMRRLTEPTLLQREGIFMLGCLKAILKKLEPFEVKLEIFAHPTDYDRFPKNLSDNGVVGDFINALEHKKVLVCPVRMGSSSIKHAMCLYGFNEESEFLFKNTSNETKTIAIPLTKCEPRIGYHICFQESVDSTVAE</sequence>
<keyword evidence="3" id="KW-1185">Reference proteome</keyword>
<dbReference type="PROSITE" id="PS00108">
    <property type="entry name" value="PROTEIN_KINASE_ST"/>
    <property type="match status" value="1"/>
</dbReference>
<organism evidence="2 3">
    <name type="scientific">Oikopleura dioica</name>
    <name type="common">Tunicate</name>
    <dbReference type="NCBI Taxonomy" id="34765"/>
    <lineage>
        <taxon>Eukaryota</taxon>
        <taxon>Metazoa</taxon>
        <taxon>Chordata</taxon>
        <taxon>Tunicata</taxon>
        <taxon>Appendicularia</taxon>
        <taxon>Copelata</taxon>
        <taxon>Oikopleuridae</taxon>
        <taxon>Oikopleura</taxon>
    </lineage>
</organism>
<reference evidence="2 3" key="1">
    <citation type="submission" date="2021-04" db="EMBL/GenBank/DDBJ databases">
        <authorList>
            <person name="Bliznina A."/>
        </authorList>
    </citation>
    <scope>NUCLEOTIDE SEQUENCE [LARGE SCALE GENOMIC DNA]</scope>
</reference>
<accession>A0ABN7RX91</accession>
<name>A0ABN7RX91_OIKDI</name>